<dbReference type="SUPFAM" id="SSF81593">
    <property type="entry name" value="Nucleotidyltransferase substrate binding subunit/domain"/>
    <property type="match status" value="1"/>
</dbReference>
<proteinExistence type="predicted"/>
<evidence type="ECO:0000313" key="1">
    <source>
        <dbReference type="EMBL" id="QOY52701.1"/>
    </source>
</evidence>
<reference evidence="1 2" key="1">
    <citation type="submission" date="2020-05" db="EMBL/GenBank/DDBJ databases">
        <title>Sulfurimonas marisnigri, sp. nov., and Sulfurimonas baltica, sp. nov., manganese oxide reducing chemolithoautotrophs of the class Epsilonproteobacteria isolated from the pelagic redoxclines of the Black and Baltic Seas and emended description of the genus Sulfurimonas.</title>
        <authorList>
            <person name="Henkel J.V."/>
            <person name="Laudan C."/>
            <person name="Werner J."/>
            <person name="Neu T."/>
            <person name="Plewe S."/>
            <person name="Sproer C."/>
            <person name="Bunk B."/>
            <person name="Schulz-Vogt H.N."/>
        </authorList>
    </citation>
    <scope>NUCLEOTIDE SEQUENCE [LARGE SCALE GENOMIC DNA]</scope>
    <source>
        <strain evidence="1 2">GD2</strain>
    </source>
</reference>
<protein>
    <recommendedName>
        <fullName evidence="3">DUF86 domain-containing protein</fullName>
    </recommendedName>
</protein>
<dbReference type="Proteomes" id="UP000593994">
    <property type="component" value="Chromosome"/>
</dbReference>
<organism evidence="1 2">
    <name type="scientific">Candidatus Sulfurimonas baltica</name>
    <dbReference type="NCBI Taxonomy" id="2740404"/>
    <lineage>
        <taxon>Bacteria</taxon>
        <taxon>Pseudomonadati</taxon>
        <taxon>Campylobacterota</taxon>
        <taxon>Epsilonproteobacteria</taxon>
        <taxon>Campylobacterales</taxon>
        <taxon>Sulfurimonadaceae</taxon>
        <taxon>Sulfurimonas</taxon>
    </lineage>
</organism>
<evidence type="ECO:0000313" key="2">
    <source>
        <dbReference type="Proteomes" id="UP000593994"/>
    </source>
</evidence>
<sequence>MMKDKLILDKSLLKKQLAWIEISYKECHLIGNKKNYSVEEFGKFETLCSRYSRGVDFLIRKIFRTLDEYEFENQGTLVDVVNNAHKRGLFEDIEELRIMKDIRNTIVHEYIEDNLVEVFEEVLDYTAKLIEIINTTLNYMDKI</sequence>
<name>A0A7S7LWK8_9BACT</name>
<dbReference type="RefSeq" id="WP_194370980.1">
    <property type="nucleotide sequence ID" value="NZ_CP054492.1"/>
</dbReference>
<gene>
    <name evidence="1" type="ORF">HUE88_03145</name>
</gene>
<accession>A0A7S7LWK8</accession>
<evidence type="ECO:0008006" key="3">
    <source>
        <dbReference type="Google" id="ProtNLM"/>
    </source>
</evidence>
<dbReference type="EMBL" id="CP054492">
    <property type="protein sequence ID" value="QOY52701.1"/>
    <property type="molecule type" value="Genomic_DNA"/>
</dbReference>
<dbReference type="KEGG" id="sbal:HUE88_03145"/>
<dbReference type="Gene3D" id="1.20.120.330">
    <property type="entry name" value="Nucleotidyltransferases domain 2"/>
    <property type="match status" value="1"/>
</dbReference>
<dbReference type="AlphaFoldDB" id="A0A7S7LWK8"/>
<keyword evidence="2" id="KW-1185">Reference proteome</keyword>